<keyword evidence="3" id="KW-1185">Reference proteome</keyword>
<keyword evidence="1" id="KW-0812">Transmembrane</keyword>
<protein>
    <submittedName>
        <fullName evidence="2">Uncharacterized protein</fullName>
    </submittedName>
</protein>
<gene>
    <name evidence="2" type="ORF">ILYODFUR_011829</name>
</gene>
<evidence type="ECO:0000256" key="1">
    <source>
        <dbReference type="SAM" id="Phobius"/>
    </source>
</evidence>
<evidence type="ECO:0000313" key="3">
    <source>
        <dbReference type="Proteomes" id="UP001482620"/>
    </source>
</evidence>
<name>A0ABV0UR59_9TELE</name>
<organism evidence="2 3">
    <name type="scientific">Ilyodon furcidens</name>
    <name type="common">goldbreast splitfin</name>
    <dbReference type="NCBI Taxonomy" id="33524"/>
    <lineage>
        <taxon>Eukaryota</taxon>
        <taxon>Metazoa</taxon>
        <taxon>Chordata</taxon>
        <taxon>Craniata</taxon>
        <taxon>Vertebrata</taxon>
        <taxon>Euteleostomi</taxon>
        <taxon>Actinopterygii</taxon>
        <taxon>Neopterygii</taxon>
        <taxon>Teleostei</taxon>
        <taxon>Neoteleostei</taxon>
        <taxon>Acanthomorphata</taxon>
        <taxon>Ovalentaria</taxon>
        <taxon>Atherinomorphae</taxon>
        <taxon>Cyprinodontiformes</taxon>
        <taxon>Goodeidae</taxon>
        <taxon>Ilyodon</taxon>
    </lineage>
</organism>
<sequence length="109" mass="11533">PLNSSNQRGTVNGGKIQCTFTAELPDTTTRAARYAMSVLNGSFDVATGKLGQPEFRILTPRVNLSDPAANITNLLNSNTTSSAFLITPTHGSFLPALLVTVCMLAFTAM</sequence>
<feature type="non-terminal residue" evidence="2">
    <location>
        <position position="1"/>
    </location>
</feature>
<accession>A0ABV0UR59</accession>
<dbReference type="Proteomes" id="UP001482620">
    <property type="component" value="Unassembled WGS sequence"/>
</dbReference>
<proteinExistence type="predicted"/>
<keyword evidence="1" id="KW-0472">Membrane</keyword>
<evidence type="ECO:0000313" key="2">
    <source>
        <dbReference type="EMBL" id="MEQ2247695.1"/>
    </source>
</evidence>
<comment type="caution">
    <text evidence="2">The sequence shown here is derived from an EMBL/GenBank/DDBJ whole genome shotgun (WGS) entry which is preliminary data.</text>
</comment>
<keyword evidence="1" id="KW-1133">Transmembrane helix</keyword>
<dbReference type="EMBL" id="JAHRIQ010082003">
    <property type="protein sequence ID" value="MEQ2247695.1"/>
    <property type="molecule type" value="Genomic_DNA"/>
</dbReference>
<feature type="transmembrane region" description="Helical" evidence="1">
    <location>
        <begin position="83"/>
        <end position="106"/>
    </location>
</feature>
<reference evidence="2 3" key="1">
    <citation type="submission" date="2021-06" db="EMBL/GenBank/DDBJ databases">
        <authorList>
            <person name="Palmer J.M."/>
        </authorList>
    </citation>
    <scope>NUCLEOTIDE SEQUENCE [LARGE SCALE GENOMIC DNA]</scope>
    <source>
        <strain evidence="3">if_2019</strain>
        <tissue evidence="2">Muscle</tissue>
    </source>
</reference>